<dbReference type="PROSITE" id="PS51900">
    <property type="entry name" value="CB"/>
    <property type="match status" value="1"/>
</dbReference>
<comment type="caution">
    <text evidence="9">The sequence shown here is derived from an EMBL/GenBank/DDBJ whole genome shotgun (WGS) entry which is preliminary data.</text>
</comment>
<dbReference type="Gene3D" id="1.10.443.10">
    <property type="entry name" value="Intergrase catalytic core"/>
    <property type="match status" value="1"/>
</dbReference>
<evidence type="ECO:0000313" key="9">
    <source>
        <dbReference type="EMBL" id="NDO72688.1"/>
    </source>
</evidence>
<dbReference type="GO" id="GO:0006310">
    <property type="term" value="P:DNA recombination"/>
    <property type="evidence" value="ECO:0007669"/>
    <property type="project" value="UniProtKB-KW"/>
</dbReference>
<evidence type="ECO:0000256" key="3">
    <source>
        <dbReference type="ARBA" id="ARBA00022908"/>
    </source>
</evidence>
<dbReference type="AlphaFoldDB" id="A0A9X5CEB0"/>
<gene>
    <name evidence="9" type="ORF">FMM80_30330</name>
</gene>
<name>A0A9X5CEB0_9FIRM</name>
<dbReference type="InterPro" id="IPR050090">
    <property type="entry name" value="Tyrosine_recombinase_XerCD"/>
</dbReference>
<dbReference type="GO" id="GO:0003677">
    <property type="term" value="F:DNA binding"/>
    <property type="evidence" value="ECO:0007669"/>
    <property type="project" value="UniProtKB-UniRule"/>
</dbReference>
<evidence type="ECO:0000313" key="10">
    <source>
        <dbReference type="Proteomes" id="UP000474104"/>
    </source>
</evidence>
<dbReference type="InterPro" id="IPR002104">
    <property type="entry name" value="Integrase_catalytic"/>
</dbReference>
<evidence type="ECO:0000259" key="8">
    <source>
        <dbReference type="PROSITE" id="PS51900"/>
    </source>
</evidence>
<evidence type="ECO:0000256" key="6">
    <source>
        <dbReference type="PROSITE-ProRule" id="PRU01248"/>
    </source>
</evidence>
<keyword evidence="4 6" id="KW-0238">DNA-binding</keyword>
<keyword evidence="5" id="KW-0233">DNA recombination</keyword>
<dbReference type="Pfam" id="PF02899">
    <property type="entry name" value="Phage_int_SAM_1"/>
    <property type="match status" value="1"/>
</dbReference>
<sequence length="284" mass="32309">MSNTLYRITSECICRYAVYLREQERAAHTVQKYVHDLGELAAYLDGQTVTKAALIEWKEQLTAAYAPATVNSMLTAANGFFAFMGWRDLSLRLLKIQKTIFCDESRELTRAEYIRLVEAAEREGNQRLSLVLQTICATGIRVSELRFITAEAVSVGRAEIFNKGKRRVVFLPDKLQRLLKKYLREQKKTAGAVFTTRTGKPLDRSNIWRDMKKLCESANVEPGKVFPHNLRHLFARTYYSLEKDLSRLADILGHSSVNTTRIYTVESGTVHAQQVARLGLVLTT</sequence>
<dbReference type="PANTHER" id="PTHR30349:SF89">
    <property type="entry name" value="INTEGRASE_RECOMBINASE"/>
    <property type="match status" value="1"/>
</dbReference>
<reference evidence="9 10" key="1">
    <citation type="submission" date="2019-07" db="EMBL/GenBank/DDBJ databases">
        <title>Draft genome sequences of 15 bacterial species constituting the stable defined intestinal microbiota of the GM15 gnotobiotic mouse model.</title>
        <authorList>
            <person name="Elie C."/>
            <person name="Mathieu A."/>
            <person name="Saliou A."/>
            <person name="Darnaud M."/>
            <person name="Leulier F."/>
            <person name="Tamellini A."/>
        </authorList>
    </citation>
    <scope>NUCLEOTIDE SEQUENCE [LARGE SCALE GENOMIC DNA]</scope>
    <source>
        <strain evidence="10">ASF 502</strain>
    </source>
</reference>
<dbReference type="InterPro" id="IPR013762">
    <property type="entry name" value="Integrase-like_cat_sf"/>
</dbReference>
<dbReference type="SUPFAM" id="SSF56349">
    <property type="entry name" value="DNA breaking-rejoining enzymes"/>
    <property type="match status" value="1"/>
</dbReference>
<evidence type="ECO:0000259" key="7">
    <source>
        <dbReference type="PROSITE" id="PS51898"/>
    </source>
</evidence>
<accession>A0A9X5CEB0</accession>
<dbReference type="EMBL" id="VIRB01000169">
    <property type="protein sequence ID" value="NDO72688.1"/>
    <property type="molecule type" value="Genomic_DNA"/>
</dbReference>
<feature type="domain" description="Tyr recombinase" evidence="7">
    <location>
        <begin position="103"/>
        <end position="277"/>
    </location>
</feature>
<dbReference type="OrthoDB" id="9801717at2"/>
<dbReference type="InterPro" id="IPR010998">
    <property type="entry name" value="Integrase_recombinase_N"/>
</dbReference>
<comment type="similarity">
    <text evidence="2">Belongs to the 'phage' integrase family.</text>
</comment>
<organism evidence="9 10">
    <name type="scientific">Schaedlerella arabinosiphila</name>
    <dbReference type="NCBI Taxonomy" id="2044587"/>
    <lineage>
        <taxon>Bacteria</taxon>
        <taxon>Bacillati</taxon>
        <taxon>Bacillota</taxon>
        <taxon>Clostridia</taxon>
        <taxon>Lachnospirales</taxon>
        <taxon>Lachnospiraceae</taxon>
        <taxon>Schaedlerella</taxon>
    </lineage>
</organism>
<dbReference type="PROSITE" id="PS51898">
    <property type="entry name" value="TYR_RECOMBINASE"/>
    <property type="match status" value="1"/>
</dbReference>
<dbReference type="Pfam" id="PF00589">
    <property type="entry name" value="Phage_integrase"/>
    <property type="match status" value="1"/>
</dbReference>
<evidence type="ECO:0000256" key="2">
    <source>
        <dbReference type="ARBA" id="ARBA00008857"/>
    </source>
</evidence>
<evidence type="ECO:0000256" key="5">
    <source>
        <dbReference type="ARBA" id="ARBA00023172"/>
    </source>
</evidence>
<dbReference type="Proteomes" id="UP000474104">
    <property type="component" value="Unassembled WGS sequence"/>
</dbReference>
<dbReference type="GO" id="GO:0015074">
    <property type="term" value="P:DNA integration"/>
    <property type="evidence" value="ECO:0007669"/>
    <property type="project" value="UniProtKB-KW"/>
</dbReference>
<evidence type="ECO:0000256" key="4">
    <source>
        <dbReference type="ARBA" id="ARBA00023125"/>
    </source>
</evidence>
<dbReference type="InterPro" id="IPR044068">
    <property type="entry name" value="CB"/>
</dbReference>
<feature type="domain" description="Core-binding (CB)" evidence="8">
    <location>
        <begin position="3"/>
        <end position="85"/>
    </location>
</feature>
<proteinExistence type="inferred from homology"/>
<protein>
    <submittedName>
        <fullName evidence="9">Tyrosine-type recombinase/integrase</fullName>
    </submittedName>
</protein>
<dbReference type="RefSeq" id="WP_004083387.1">
    <property type="nucleotide sequence ID" value="NZ_VIRB01000169.1"/>
</dbReference>
<dbReference type="InterPro" id="IPR004107">
    <property type="entry name" value="Integrase_SAM-like_N"/>
</dbReference>
<evidence type="ECO:0000256" key="1">
    <source>
        <dbReference type="ARBA" id="ARBA00003283"/>
    </source>
</evidence>
<dbReference type="InterPro" id="IPR011010">
    <property type="entry name" value="DNA_brk_join_enz"/>
</dbReference>
<keyword evidence="3" id="KW-0229">DNA integration</keyword>
<dbReference type="Gene3D" id="1.10.150.130">
    <property type="match status" value="1"/>
</dbReference>
<comment type="function">
    <text evidence="1">Site-specific tyrosine recombinase, which acts by catalyzing the cutting and rejoining of the recombining DNA molecules.</text>
</comment>
<dbReference type="PANTHER" id="PTHR30349">
    <property type="entry name" value="PHAGE INTEGRASE-RELATED"/>
    <property type="match status" value="1"/>
</dbReference>